<dbReference type="PROSITE" id="PS51781">
    <property type="entry name" value="SH3B"/>
    <property type="match status" value="1"/>
</dbReference>
<dbReference type="NCBIfam" id="TIGR04211">
    <property type="entry name" value="SH3_and_anchor"/>
    <property type="match status" value="1"/>
</dbReference>
<gene>
    <name evidence="9" type="ORF">E5Q11_01805</name>
</gene>
<protein>
    <submittedName>
        <fullName evidence="9">TIGR04211 family SH3 domain-containing protein</fullName>
    </submittedName>
</protein>
<dbReference type="Proteomes" id="UP000298325">
    <property type="component" value="Unassembled WGS sequence"/>
</dbReference>
<dbReference type="OrthoDB" id="9790951at2"/>
<evidence type="ECO:0000313" key="9">
    <source>
        <dbReference type="EMBL" id="TGN41310.1"/>
    </source>
</evidence>
<keyword evidence="5 7" id="KW-0472">Membrane</keyword>
<dbReference type="Gene3D" id="1.10.287.1490">
    <property type="match status" value="1"/>
</dbReference>
<dbReference type="Gene3D" id="2.30.30.40">
    <property type="entry name" value="SH3 Domains"/>
    <property type="match status" value="1"/>
</dbReference>
<accession>A0A4Z1C6U5</accession>
<keyword evidence="6" id="KW-0175">Coiled coil</keyword>
<dbReference type="AlphaFoldDB" id="A0A4Z1C6U5"/>
<dbReference type="PIRSF" id="PIRSF006158">
    <property type="entry name" value="UCP006158_SH3"/>
    <property type="match status" value="1"/>
</dbReference>
<dbReference type="InterPro" id="IPR003646">
    <property type="entry name" value="SH3-like_bac-type"/>
</dbReference>
<evidence type="ECO:0000256" key="1">
    <source>
        <dbReference type="ARBA" id="ARBA00004167"/>
    </source>
</evidence>
<evidence type="ECO:0000313" key="10">
    <source>
        <dbReference type="Proteomes" id="UP000298325"/>
    </source>
</evidence>
<feature type="coiled-coil region" evidence="6">
    <location>
        <begin position="112"/>
        <end position="212"/>
    </location>
</feature>
<keyword evidence="2 7" id="KW-0812">Transmembrane</keyword>
<comment type="subcellular location">
    <subcellularLocation>
        <location evidence="1">Membrane</location>
        <topology evidence="1">Single-pass membrane protein</topology>
    </subcellularLocation>
</comment>
<organism evidence="9 10">
    <name type="scientific">Marinobacter confluentis</name>
    <dbReference type="NCBI Taxonomy" id="1697557"/>
    <lineage>
        <taxon>Bacteria</taxon>
        <taxon>Pseudomonadati</taxon>
        <taxon>Pseudomonadota</taxon>
        <taxon>Gammaproteobacteria</taxon>
        <taxon>Pseudomonadales</taxon>
        <taxon>Marinobacteraceae</taxon>
        <taxon>Marinobacter</taxon>
    </lineage>
</organism>
<keyword evidence="10" id="KW-1185">Reference proteome</keyword>
<name>A0A4Z1C6U5_9GAMM</name>
<keyword evidence="4 7" id="KW-1133">Transmembrane helix</keyword>
<sequence length="248" mass="27741">MKPTLYRQVTMPELRVKNTVSGNLPVPSVRSLFCCLMLVFTVSSAFAETVYVDDTLYAPIRSGEGTQYRILHSGVRSGTPLELLERSESGYSRVRTPDGIEGWMVSRYLTETPIARERLEAANRQLAEARETVTTLRSELEAVTQERDSLRSSESSLEARAGRLSQELQEIKTVAADALNLNRRNEELSNENQKLRNELEVLTAEKERLEANTDSDFMLLGAGLVLLGIILALIVPALKPTRKTDNWA</sequence>
<evidence type="ECO:0000256" key="2">
    <source>
        <dbReference type="ARBA" id="ARBA00022692"/>
    </source>
</evidence>
<evidence type="ECO:0000256" key="4">
    <source>
        <dbReference type="ARBA" id="ARBA00022989"/>
    </source>
</evidence>
<feature type="domain" description="SH3b" evidence="8">
    <location>
        <begin position="47"/>
        <end position="113"/>
    </location>
</feature>
<evidence type="ECO:0000259" key="8">
    <source>
        <dbReference type="PROSITE" id="PS51781"/>
    </source>
</evidence>
<comment type="caution">
    <text evidence="9">The sequence shown here is derived from an EMBL/GenBank/DDBJ whole genome shotgun (WGS) entry which is preliminary data.</text>
</comment>
<feature type="transmembrane region" description="Helical" evidence="7">
    <location>
        <begin position="217"/>
        <end position="238"/>
    </location>
</feature>
<reference evidence="9 10" key="1">
    <citation type="submission" date="2019-04" db="EMBL/GenBank/DDBJ databases">
        <authorList>
            <person name="Park S."/>
            <person name="Yoon J.-H."/>
        </authorList>
    </citation>
    <scope>NUCLEOTIDE SEQUENCE [LARGE SCALE GENOMIC DNA]</scope>
    <source>
        <strain evidence="9 10">HJM-18</strain>
    </source>
</reference>
<proteinExistence type="predicted"/>
<keyword evidence="3" id="KW-0732">Signal</keyword>
<dbReference type="Pfam" id="PF08239">
    <property type="entry name" value="SH3_3"/>
    <property type="match status" value="1"/>
</dbReference>
<evidence type="ECO:0000256" key="5">
    <source>
        <dbReference type="ARBA" id="ARBA00023136"/>
    </source>
</evidence>
<evidence type="ECO:0000256" key="7">
    <source>
        <dbReference type="SAM" id="Phobius"/>
    </source>
</evidence>
<evidence type="ECO:0000256" key="6">
    <source>
        <dbReference type="SAM" id="Coils"/>
    </source>
</evidence>
<evidence type="ECO:0000256" key="3">
    <source>
        <dbReference type="ARBA" id="ARBA00022729"/>
    </source>
</evidence>
<dbReference type="GO" id="GO:0016020">
    <property type="term" value="C:membrane"/>
    <property type="evidence" value="ECO:0007669"/>
    <property type="project" value="UniProtKB-SubCell"/>
</dbReference>
<dbReference type="EMBL" id="SRPF01000001">
    <property type="protein sequence ID" value="TGN41310.1"/>
    <property type="molecule type" value="Genomic_DNA"/>
</dbReference>
<dbReference type="InterPro" id="IPR016476">
    <property type="entry name" value="SH3_dom_pro"/>
</dbReference>